<evidence type="ECO:0000313" key="8">
    <source>
        <dbReference type="Proteomes" id="UP000650628"/>
    </source>
</evidence>
<feature type="compositionally biased region" description="Gly residues" evidence="5">
    <location>
        <begin position="9"/>
        <end position="25"/>
    </location>
</feature>
<evidence type="ECO:0000256" key="1">
    <source>
        <dbReference type="ARBA" id="ARBA00004370"/>
    </source>
</evidence>
<proteinExistence type="predicted"/>
<evidence type="ECO:0000256" key="5">
    <source>
        <dbReference type="SAM" id="MobiDB-lite"/>
    </source>
</evidence>
<evidence type="ECO:0008006" key="9">
    <source>
        <dbReference type="Google" id="ProtNLM"/>
    </source>
</evidence>
<evidence type="ECO:0000256" key="2">
    <source>
        <dbReference type="ARBA" id="ARBA00022692"/>
    </source>
</evidence>
<dbReference type="InterPro" id="IPR007593">
    <property type="entry name" value="CD225/Dispanin_fam"/>
</dbReference>
<evidence type="ECO:0000256" key="4">
    <source>
        <dbReference type="ARBA" id="ARBA00023136"/>
    </source>
</evidence>
<comment type="subcellular location">
    <subcellularLocation>
        <location evidence="1">Membrane</location>
    </subcellularLocation>
</comment>
<dbReference type="AlphaFoldDB" id="A0A8J3TGR3"/>
<feature type="transmembrane region" description="Helical" evidence="6">
    <location>
        <begin position="104"/>
        <end position="132"/>
    </location>
</feature>
<dbReference type="PANTHER" id="PTHR14948">
    <property type="entry name" value="NG5"/>
    <property type="match status" value="1"/>
</dbReference>
<feature type="transmembrane region" description="Helical" evidence="6">
    <location>
        <begin position="57"/>
        <end position="79"/>
    </location>
</feature>
<accession>A0A8J3TGR3</accession>
<keyword evidence="2 6" id="KW-0812">Transmembrane</keyword>
<dbReference type="InterPro" id="IPR051423">
    <property type="entry name" value="CD225/Dispanin"/>
</dbReference>
<evidence type="ECO:0000313" key="7">
    <source>
        <dbReference type="EMBL" id="GII26663.1"/>
    </source>
</evidence>
<evidence type="ECO:0000256" key="6">
    <source>
        <dbReference type="SAM" id="Phobius"/>
    </source>
</evidence>
<keyword evidence="8" id="KW-1185">Reference proteome</keyword>
<keyword evidence="3 6" id="KW-1133">Transmembrane helix</keyword>
<evidence type="ECO:0000256" key="3">
    <source>
        <dbReference type="ARBA" id="ARBA00022989"/>
    </source>
</evidence>
<gene>
    <name evidence="7" type="ORF">Pmi06nite_01050</name>
</gene>
<feature type="compositionally biased region" description="Pro residues" evidence="5">
    <location>
        <begin position="26"/>
        <end position="48"/>
    </location>
</feature>
<reference evidence="7 8" key="1">
    <citation type="submission" date="2021-01" db="EMBL/GenBank/DDBJ databases">
        <title>Whole genome shotgun sequence of Planotetraspora mira NBRC 15435.</title>
        <authorList>
            <person name="Komaki H."/>
            <person name="Tamura T."/>
        </authorList>
    </citation>
    <scope>NUCLEOTIDE SEQUENCE [LARGE SCALE GENOMIC DNA]</scope>
    <source>
        <strain evidence="7 8">NBRC 15435</strain>
    </source>
</reference>
<dbReference type="Pfam" id="PF04505">
    <property type="entry name" value="CD225"/>
    <property type="match status" value="1"/>
</dbReference>
<sequence>MSYENQPGDTGGHGTPPPGGGYGPPGGYPPPGGNYPPGGYPPPGGYGAPPTPPNNHLVMAIITTILCCLPLGIVSIVFASQVNSKWAVGDYQGALASSESAKKWWIAALISGIVLSVLYIILVVVIGVGAGLSSSTSSY</sequence>
<dbReference type="GO" id="GO:0016020">
    <property type="term" value="C:membrane"/>
    <property type="evidence" value="ECO:0007669"/>
    <property type="project" value="UniProtKB-SubCell"/>
</dbReference>
<protein>
    <recommendedName>
        <fullName evidence="9">Interferon-induced transmembrane protein</fullName>
    </recommendedName>
</protein>
<dbReference type="PANTHER" id="PTHR14948:SF25">
    <property type="entry name" value="DUF4190 DOMAIN-CONTAINING PROTEIN"/>
    <property type="match status" value="1"/>
</dbReference>
<keyword evidence="4 6" id="KW-0472">Membrane</keyword>
<comment type="caution">
    <text evidence="7">The sequence shown here is derived from an EMBL/GenBank/DDBJ whole genome shotgun (WGS) entry which is preliminary data.</text>
</comment>
<dbReference type="RefSeq" id="WP_203950765.1">
    <property type="nucleotide sequence ID" value="NZ_BOOO01000001.1"/>
</dbReference>
<feature type="region of interest" description="Disordered" evidence="5">
    <location>
        <begin position="1"/>
        <end position="48"/>
    </location>
</feature>
<name>A0A8J3TGR3_9ACTN</name>
<dbReference type="Proteomes" id="UP000650628">
    <property type="component" value="Unassembled WGS sequence"/>
</dbReference>
<dbReference type="EMBL" id="BOOO01000001">
    <property type="protein sequence ID" value="GII26663.1"/>
    <property type="molecule type" value="Genomic_DNA"/>
</dbReference>
<organism evidence="7 8">
    <name type="scientific">Planotetraspora mira</name>
    <dbReference type="NCBI Taxonomy" id="58121"/>
    <lineage>
        <taxon>Bacteria</taxon>
        <taxon>Bacillati</taxon>
        <taxon>Actinomycetota</taxon>
        <taxon>Actinomycetes</taxon>
        <taxon>Streptosporangiales</taxon>
        <taxon>Streptosporangiaceae</taxon>
        <taxon>Planotetraspora</taxon>
    </lineage>
</organism>